<dbReference type="Pfam" id="PF12911">
    <property type="entry name" value="OppC_N"/>
    <property type="match status" value="1"/>
</dbReference>
<dbReference type="GO" id="GO:0055085">
    <property type="term" value="P:transmembrane transport"/>
    <property type="evidence" value="ECO:0007669"/>
    <property type="project" value="InterPro"/>
</dbReference>
<keyword evidence="3" id="KW-1003">Cell membrane</keyword>
<dbReference type="PANTHER" id="PTHR43386">
    <property type="entry name" value="OLIGOPEPTIDE TRANSPORT SYSTEM PERMEASE PROTEIN APPC"/>
    <property type="match status" value="1"/>
</dbReference>
<evidence type="ECO:0000256" key="5">
    <source>
        <dbReference type="ARBA" id="ARBA00022989"/>
    </source>
</evidence>
<sequence>MSSSAEVILNQPEQEPELKPDAKGKKGKSPFQLALRRFVRNRMAVAGIFILLAVTLLSVCAPLIAKHDPYASDLYNTDARPDGKHWLGTDDTGRDVFSRLLYGGRISLLIGLLTMIFTVLIGGTLGAVAGYYGKWVDMIIMRATDVLLTLPTLLMFLFLASILEKTSLWVLIVALALTSWATTARIVRGQFLSLREREFVLSARAIGCSDLRIIFRHMIPNALGPIIVNATLLMAVMISVESALSFLGFGVPEPTPTWGNMLNGARNIRVLTQQPWLWIPPGMMIVITVLAINFIGDGLRDAFDTRSTRR</sequence>
<dbReference type="RefSeq" id="WP_092038719.1">
    <property type="nucleotide sequence ID" value="NZ_FOOK01000017.1"/>
</dbReference>
<keyword evidence="6 7" id="KW-0472">Membrane</keyword>
<feature type="transmembrane region" description="Helical" evidence="7">
    <location>
        <begin position="43"/>
        <end position="65"/>
    </location>
</feature>
<evidence type="ECO:0000259" key="9">
    <source>
        <dbReference type="PROSITE" id="PS50928"/>
    </source>
</evidence>
<dbReference type="PROSITE" id="PS50928">
    <property type="entry name" value="ABC_TM1"/>
    <property type="match status" value="1"/>
</dbReference>
<dbReference type="Pfam" id="PF00528">
    <property type="entry name" value="BPD_transp_1"/>
    <property type="match status" value="1"/>
</dbReference>
<keyword evidence="5 7" id="KW-1133">Transmembrane helix</keyword>
<dbReference type="Proteomes" id="UP000198661">
    <property type="component" value="Unassembled WGS sequence"/>
</dbReference>
<evidence type="ECO:0000256" key="2">
    <source>
        <dbReference type="ARBA" id="ARBA00022448"/>
    </source>
</evidence>
<name>A0A1I2PK87_9BACL</name>
<comment type="subcellular location">
    <subcellularLocation>
        <location evidence="1 7">Cell membrane</location>
        <topology evidence="1 7">Multi-pass membrane protein</topology>
    </subcellularLocation>
</comment>
<dbReference type="CDD" id="cd06261">
    <property type="entry name" value="TM_PBP2"/>
    <property type="match status" value="1"/>
</dbReference>
<evidence type="ECO:0000256" key="1">
    <source>
        <dbReference type="ARBA" id="ARBA00004651"/>
    </source>
</evidence>
<feature type="transmembrane region" description="Helical" evidence="7">
    <location>
        <begin position="144"/>
        <end position="162"/>
    </location>
</feature>
<dbReference type="InterPro" id="IPR025966">
    <property type="entry name" value="OppC_N"/>
</dbReference>
<comment type="similarity">
    <text evidence="7">Belongs to the binding-protein-dependent transport system permease family.</text>
</comment>
<feature type="region of interest" description="Disordered" evidence="8">
    <location>
        <begin position="1"/>
        <end position="27"/>
    </location>
</feature>
<dbReference type="Gene3D" id="1.10.3720.10">
    <property type="entry name" value="MetI-like"/>
    <property type="match status" value="1"/>
</dbReference>
<dbReference type="GO" id="GO:0005886">
    <property type="term" value="C:plasma membrane"/>
    <property type="evidence" value="ECO:0007669"/>
    <property type="project" value="UniProtKB-SubCell"/>
</dbReference>
<dbReference type="InterPro" id="IPR035906">
    <property type="entry name" value="MetI-like_sf"/>
</dbReference>
<accession>A0A1I2PK87</accession>
<keyword evidence="2 7" id="KW-0813">Transport</keyword>
<dbReference type="InterPro" id="IPR053523">
    <property type="entry name" value="Oligopeptide_permease_AppC"/>
</dbReference>
<proteinExistence type="inferred from homology"/>
<feature type="transmembrane region" description="Helical" evidence="7">
    <location>
        <begin position="106"/>
        <end position="132"/>
    </location>
</feature>
<dbReference type="STRING" id="201973.SAMN04488025_11740"/>
<dbReference type="PANTHER" id="PTHR43386:SF1">
    <property type="entry name" value="D,D-DIPEPTIDE TRANSPORT SYSTEM PERMEASE PROTEIN DDPC-RELATED"/>
    <property type="match status" value="1"/>
</dbReference>
<evidence type="ECO:0000313" key="11">
    <source>
        <dbReference type="Proteomes" id="UP000198661"/>
    </source>
</evidence>
<feature type="domain" description="ABC transmembrane type-1" evidence="9">
    <location>
        <begin position="104"/>
        <end position="296"/>
    </location>
</feature>
<dbReference type="EMBL" id="FOOK01000017">
    <property type="protein sequence ID" value="SFG13841.1"/>
    <property type="molecule type" value="Genomic_DNA"/>
</dbReference>
<dbReference type="NCBIfam" id="NF045476">
    <property type="entry name" value="Opp4C"/>
    <property type="match status" value="1"/>
</dbReference>
<protein>
    <submittedName>
        <fullName evidence="10">Peptide/nickel transport system permease protein</fullName>
    </submittedName>
</protein>
<dbReference type="SUPFAM" id="SSF161098">
    <property type="entry name" value="MetI-like"/>
    <property type="match status" value="1"/>
</dbReference>
<feature type="transmembrane region" description="Helical" evidence="7">
    <location>
        <begin position="276"/>
        <end position="296"/>
    </location>
</feature>
<keyword evidence="11" id="KW-1185">Reference proteome</keyword>
<evidence type="ECO:0000313" key="10">
    <source>
        <dbReference type="EMBL" id="SFG13841.1"/>
    </source>
</evidence>
<dbReference type="AlphaFoldDB" id="A0A1I2PK87"/>
<feature type="transmembrane region" description="Helical" evidence="7">
    <location>
        <begin position="226"/>
        <end position="251"/>
    </location>
</feature>
<organism evidence="10 11">
    <name type="scientific">Planifilum fulgidum</name>
    <dbReference type="NCBI Taxonomy" id="201973"/>
    <lineage>
        <taxon>Bacteria</taxon>
        <taxon>Bacillati</taxon>
        <taxon>Bacillota</taxon>
        <taxon>Bacilli</taxon>
        <taxon>Bacillales</taxon>
        <taxon>Thermoactinomycetaceae</taxon>
        <taxon>Planifilum</taxon>
    </lineage>
</organism>
<feature type="transmembrane region" description="Helical" evidence="7">
    <location>
        <begin position="168"/>
        <end position="187"/>
    </location>
</feature>
<dbReference type="OrthoDB" id="9797472at2"/>
<evidence type="ECO:0000256" key="6">
    <source>
        <dbReference type="ARBA" id="ARBA00023136"/>
    </source>
</evidence>
<gene>
    <name evidence="10" type="ORF">SAMN04488025_11740</name>
</gene>
<evidence type="ECO:0000256" key="4">
    <source>
        <dbReference type="ARBA" id="ARBA00022692"/>
    </source>
</evidence>
<reference evidence="10 11" key="1">
    <citation type="submission" date="2016-10" db="EMBL/GenBank/DDBJ databases">
        <authorList>
            <person name="de Groot N.N."/>
        </authorList>
    </citation>
    <scope>NUCLEOTIDE SEQUENCE [LARGE SCALE GENOMIC DNA]</scope>
    <source>
        <strain evidence="10 11">DSM 44945</strain>
    </source>
</reference>
<dbReference type="InterPro" id="IPR000515">
    <property type="entry name" value="MetI-like"/>
</dbReference>
<evidence type="ECO:0000256" key="7">
    <source>
        <dbReference type="RuleBase" id="RU363032"/>
    </source>
</evidence>
<keyword evidence="4 7" id="KW-0812">Transmembrane</keyword>
<dbReference type="InterPro" id="IPR050366">
    <property type="entry name" value="BP-dependent_transpt_permease"/>
</dbReference>
<evidence type="ECO:0000256" key="8">
    <source>
        <dbReference type="SAM" id="MobiDB-lite"/>
    </source>
</evidence>
<evidence type="ECO:0000256" key="3">
    <source>
        <dbReference type="ARBA" id="ARBA00022475"/>
    </source>
</evidence>